<accession>A0A2Z6ETF8</accession>
<keyword evidence="2" id="KW-1185">Reference proteome</keyword>
<reference evidence="1 2" key="1">
    <citation type="journal article" date="2018" name="Microbes Environ.">
        <title>Comparative Genomic Insights into Endofungal Lifestyles of Two Bacterial Endosymbionts, Mycoavidus cysteinexigens and Burkholderia rhizoxinica.</title>
        <authorList>
            <person name="Sharmin D."/>
            <person name="Guo Y."/>
            <person name="Nishizawa T."/>
            <person name="Ohshima S."/>
            <person name="Sato Y."/>
            <person name="Takashima Y."/>
            <person name="Narisawa K."/>
            <person name="Ohta H."/>
        </authorList>
    </citation>
    <scope>NUCLEOTIDE SEQUENCE [LARGE SCALE GENOMIC DNA]</scope>
    <source>
        <strain evidence="1 2">B1-EB</strain>
    </source>
</reference>
<evidence type="ECO:0000313" key="2">
    <source>
        <dbReference type="Proteomes" id="UP000282597"/>
    </source>
</evidence>
<dbReference type="KEGG" id="mcys:MCB1EB_0525"/>
<protein>
    <submittedName>
        <fullName evidence="1">Uncharacterized protein</fullName>
    </submittedName>
</protein>
<dbReference type="RefSeq" id="WP_161566165.1">
    <property type="nucleotide sequence ID" value="NZ_AP018150.1"/>
</dbReference>
<proteinExistence type="predicted"/>
<dbReference type="EMBL" id="AP018150">
    <property type="protein sequence ID" value="BBE08686.1"/>
    <property type="molecule type" value="Genomic_DNA"/>
</dbReference>
<name>A0A2Z6ETF8_9BURK</name>
<organism evidence="1 2">
    <name type="scientific">Mycoavidus cysteinexigens</name>
    <dbReference type="NCBI Taxonomy" id="1553431"/>
    <lineage>
        <taxon>Bacteria</taxon>
        <taxon>Pseudomonadati</taxon>
        <taxon>Pseudomonadota</taxon>
        <taxon>Betaproteobacteria</taxon>
        <taxon>Burkholderiales</taxon>
        <taxon>Burkholderiaceae</taxon>
        <taxon>Mycoavidus</taxon>
    </lineage>
</organism>
<gene>
    <name evidence="1" type="ORF">MCB1EB_0525</name>
</gene>
<sequence length="50" mass="5673">MKSNGISEQKYEEEMKMVEIQADEGLHNLCVNATIKERDLLALLLPQANL</sequence>
<evidence type="ECO:0000313" key="1">
    <source>
        <dbReference type="EMBL" id="BBE08686.1"/>
    </source>
</evidence>
<dbReference type="AlphaFoldDB" id="A0A2Z6ETF8"/>
<dbReference type="Proteomes" id="UP000282597">
    <property type="component" value="Chromosome"/>
</dbReference>